<dbReference type="OrthoDB" id="9798415at2"/>
<protein>
    <submittedName>
        <fullName evidence="2">Uncharacterized protein</fullName>
    </submittedName>
</protein>
<organism evidence="2 3">
    <name type="scientific">Candidatus Finniella inopinata</name>
    <dbReference type="NCBI Taxonomy" id="1696036"/>
    <lineage>
        <taxon>Bacteria</taxon>
        <taxon>Pseudomonadati</taxon>
        <taxon>Pseudomonadota</taxon>
        <taxon>Alphaproteobacteria</taxon>
        <taxon>Holosporales</taxon>
        <taxon>Candidatus Paracaedibacteraceae</taxon>
        <taxon>Candidatus Finniella</taxon>
    </lineage>
</organism>
<comment type="caution">
    <text evidence="2">The sequence shown here is derived from an EMBL/GenBank/DDBJ whole genome shotgun (WGS) entry which is preliminary data.</text>
</comment>
<gene>
    <name evidence="2" type="ORF">EQU50_08195</name>
</gene>
<keyword evidence="1" id="KW-1133">Transmembrane helix</keyword>
<feature type="transmembrane region" description="Helical" evidence="1">
    <location>
        <begin position="6"/>
        <end position="27"/>
    </location>
</feature>
<accession>A0A4Q7DKB4</accession>
<evidence type="ECO:0000313" key="3">
    <source>
        <dbReference type="Proteomes" id="UP000293550"/>
    </source>
</evidence>
<dbReference type="Proteomes" id="UP000293550">
    <property type="component" value="Unassembled WGS sequence"/>
</dbReference>
<name>A0A4Q7DKB4_9PROT</name>
<evidence type="ECO:0000256" key="1">
    <source>
        <dbReference type="SAM" id="Phobius"/>
    </source>
</evidence>
<evidence type="ECO:0000313" key="2">
    <source>
        <dbReference type="EMBL" id="RZI45106.1"/>
    </source>
</evidence>
<keyword evidence="3" id="KW-1185">Reference proteome</keyword>
<dbReference type="RefSeq" id="WP_130154636.1">
    <property type="nucleotide sequence ID" value="NZ_SCFB01000026.1"/>
</dbReference>
<reference evidence="2 3" key="1">
    <citation type="submission" date="2018-10" db="EMBL/GenBank/DDBJ databases">
        <title>An updated phylogeny of the Alphaproteobacteria reveals that the parasitic Rickettsiales and Holosporales have independent origins.</title>
        <authorList>
            <person name="Munoz-Gomez S.A."/>
            <person name="Hess S."/>
            <person name="Burger G."/>
            <person name="Lang B.F."/>
            <person name="Susko E."/>
            <person name="Slamovits C.H."/>
            <person name="Roger A.J."/>
        </authorList>
    </citation>
    <scope>NUCLEOTIDE SEQUENCE [LARGE SCALE GENOMIC DNA]</scope>
    <source>
        <strain evidence="2">HOLO01</strain>
    </source>
</reference>
<proteinExistence type="predicted"/>
<dbReference type="EMBL" id="SCFB01000026">
    <property type="protein sequence ID" value="RZI45106.1"/>
    <property type="molecule type" value="Genomic_DNA"/>
</dbReference>
<keyword evidence="1" id="KW-0472">Membrane</keyword>
<sequence>MDWTQTITLGGTLIAYMTGISIFLFRLTEKNIKEWRMEHSEQITRNEIHWREMFMYMSGRIDDEKHTKSNRDKVRPQ</sequence>
<dbReference type="AlphaFoldDB" id="A0A4Q7DKB4"/>
<keyword evidence="1" id="KW-0812">Transmembrane</keyword>